<proteinExistence type="predicted"/>
<comment type="caution">
    <text evidence="1">The sequence shown here is derived from an EMBL/GenBank/DDBJ whole genome shotgun (WGS) entry which is preliminary data.</text>
</comment>
<accession>A0ACB8BM98</accession>
<organism evidence="1 2">
    <name type="scientific">Leucogyrophana mollusca</name>
    <dbReference type="NCBI Taxonomy" id="85980"/>
    <lineage>
        <taxon>Eukaryota</taxon>
        <taxon>Fungi</taxon>
        <taxon>Dikarya</taxon>
        <taxon>Basidiomycota</taxon>
        <taxon>Agaricomycotina</taxon>
        <taxon>Agaricomycetes</taxon>
        <taxon>Agaricomycetidae</taxon>
        <taxon>Boletales</taxon>
        <taxon>Boletales incertae sedis</taxon>
        <taxon>Leucogyrophana</taxon>
    </lineage>
</organism>
<dbReference type="Proteomes" id="UP000790709">
    <property type="component" value="Unassembled WGS sequence"/>
</dbReference>
<evidence type="ECO:0000313" key="2">
    <source>
        <dbReference type="Proteomes" id="UP000790709"/>
    </source>
</evidence>
<evidence type="ECO:0000313" key="1">
    <source>
        <dbReference type="EMBL" id="KAH7926697.1"/>
    </source>
</evidence>
<gene>
    <name evidence="1" type="ORF">BV22DRAFT_1062314</name>
</gene>
<sequence length="651" mass="73753">MSSYVALLRHLQRKPESISSSSFRTLFRFISLASTLKDDIILAQPPTFPASSPPDVLSPVFSAFLGAGCSISSAEVEATWDLLKDVIWSGGIGMDVTDVWDQLGGRRGLTEHTLYPPSHSCLRVDCVRRGKGLLLKKAEQRQVVLITFAEGPRPAKSVHLYCEACQVDYRHNYSVFRGERMYYEHQPENVQVADHVFMEHQVIELFKTAMDVSWTSATNCARLYNFCLSHGNQAPEGYPVKFEISGDHVWDAFVITSLLDDCKRRMKKLVVPHTGTQRDRFVVATIARNRRIRLYGYEDTRRHHCAKCTRTYMNPEGIVTHKVSVVVVDGVTVGHPCCAVYNCHVPLSNNHHRFCPTHSDHGGRCAIIGCDLPVVQGHRTCSTSQHRSIEDAHELRGQSRFQLQDRLARARVAHPNDAVAEDIEISALADQPNAEEEYEFDESGRVLPTDQPLLELNHRGGSGAARPTRRKVKAMFGRRRTHNEQLMVAPCGMIIARQTFFGAEGVASVVEFIKTVYAENDAIKPDHIFFDNNCTLANMVKNDPFFDNIGLSVDVFHFKCKHSETDTFCQENCNPAAFPELSGDDGKGWRFNSSVAEQTNGWFGGYHSICREMLVHKYNFFLDELILRRNRRTKEKLVREGQRPRTWPRNQ</sequence>
<reference evidence="1" key="1">
    <citation type="journal article" date="2021" name="New Phytol.">
        <title>Evolutionary innovations through gain and loss of genes in the ectomycorrhizal Boletales.</title>
        <authorList>
            <person name="Wu G."/>
            <person name="Miyauchi S."/>
            <person name="Morin E."/>
            <person name="Kuo A."/>
            <person name="Drula E."/>
            <person name="Varga T."/>
            <person name="Kohler A."/>
            <person name="Feng B."/>
            <person name="Cao Y."/>
            <person name="Lipzen A."/>
            <person name="Daum C."/>
            <person name="Hundley H."/>
            <person name="Pangilinan J."/>
            <person name="Johnson J."/>
            <person name="Barry K."/>
            <person name="LaButti K."/>
            <person name="Ng V."/>
            <person name="Ahrendt S."/>
            <person name="Min B."/>
            <person name="Choi I.G."/>
            <person name="Park H."/>
            <person name="Plett J.M."/>
            <person name="Magnuson J."/>
            <person name="Spatafora J.W."/>
            <person name="Nagy L.G."/>
            <person name="Henrissat B."/>
            <person name="Grigoriev I.V."/>
            <person name="Yang Z.L."/>
            <person name="Xu J."/>
            <person name="Martin F.M."/>
        </authorList>
    </citation>
    <scope>NUCLEOTIDE SEQUENCE</scope>
    <source>
        <strain evidence="1">KUC20120723A-06</strain>
    </source>
</reference>
<protein>
    <submittedName>
        <fullName evidence="1">Uncharacterized protein</fullName>
    </submittedName>
</protein>
<name>A0ACB8BM98_9AGAM</name>
<dbReference type="EMBL" id="MU266378">
    <property type="protein sequence ID" value="KAH7926697.1"/>
    <property type="molecule type" value="Genomic_DNA"/>
</dbReference>
<keyword evidence="2" id="KW-1185">Reference proteome</keyword>